<evidence type="ECO:0000313" key="15">
    <source>
        <dbReference type="Proteomes" id="UP000199208"/>
    </source>
</evidence>
<keyword evidence="11 13" id="KW-0472">Membrane</keyword>
<organism evidence="14 15">
    <name type="scientific">Acidaminobacter hydrogenoformans DSM 2784</name>
    <dbReference type="NCBI Taxonomy" id="1120920"/>
    <lineage>
        <taxon>Bacteria</taxon>
        <taxon>Bacillati</taxon>
        <taxon>Bacillota</taxon>
        <taxon>Clostridia</taxon>
        <taxon>Peptostreptococcales</taxon>
        <taxon>Acidaminobacteraceae</taxon>
        <taxon>Acidaminobacter</taxon>
    </lineage>
</organism>
<feature type="binding site" evidence="12">
    <location>
        <position position="108"/>
    </location>
    <ligand>
        <name>K(+)</name>
        <dbReference type="ChEBI" id="CHEBI:29103"/>
    </ligand>
</feature>
<name>A0A1G5S4Q5_9FIRM</name>
<keyword evidence="6" id="KW-0633">Potassium transport</keyword>
<evidence type="ECO:0000256" key="2">
    <source>
        <dbReference type="ARBA" id="ARBA00009137"/>
    </source>
</evidence>
<dbReference type="Pfam" id="PF02386">
    <property type="entry name" value="TrkH"/>
    <property type="match status" value="1"/>
</dbReference>
<evidence type="ECO:0000256" key="13">
    <source>
        <dbReference type="SAM" id="Phobius"/>
    </source>
</evidence>
<keyword evidence="8 12" id="KW-0630">Potassium</keyword>
<dbReference type="GO" id="GO:0046872">
    <property type="term" value="F:metal ion binding"/>
    <property type="evidence" value="ECO:0007669"/>
    <property type="project" value="UniProtKB-KW"/>
</dbReference>
<dbReference type="OrthoDB" id="9810952at2"/>
<dbReference type="Proteomes" id="UP000199208">
    <property type="component" value="Unassembled WGS sequence"/>
</dbReference>
<evidence type="ECO:0000256" key="3">
    <source>
        <dbReference type="ARBA" id="ARBA00022448"/>
    </source>
</evidence>
<feature type="transmembrane region" description="Helical" evidence="13">
    <location>
        <begin position="387"/>
        <end position="411"/>
    </location>
</feature>
<evidence type="ECO:0000256" key="7">
    <source>
        <dbReference type="ARBA" id="ARBA00022692"/>
    </source>
</evidence>
<dbReference type="EMBL" id="FMWL01000017">
    <property type="protein sequence ID" value="SCZ81158.1"/>
    <property type="molecule type" value="Genomic_DNA"/>
</dbReference>
<dbReference type="PANTHER" id="PTHR32024">
    <property type="entry name" value="TRK SYSTEM POTASSIUM UPTAKE PROTEIN TRKG-RELATED"/>
    <property type="match status" value="1"/>
</dbReference>
<feature type="transmembrane region" description="Helical" evidence="13">
    <location>
        <begin position="330"/>
        <end position="357"/>
    </location>
</feature>
<comment type="subcellular location">
    <subcellularLocation>
        <location evidence="1">Cell inner membrane</location>
        <topology evidence="1">Multi-pass membrane protein</topology>
    </subcellularLocation>
</comment>
<feature type="transmembrane region" description="Helical" evidence="13">
    <location>
        <begin position="68"/>
        <end position="89"/>
    </location>
</feature>
<feature type="binding site" evidence="12">
    <location>
        <position position="109"/>
    </location>
    <ligand>
        <name>K(+)</name>
        <dbReference type="ChEBI" id="CHEBI:29103"/>
    </ligand>
</feature>
<evidence type="ECO:0000256" key="6">
    <source>
        <dbReference type="ARBA" id="ARBA00022538"/>
    </source>
</evidence>
<proteinExistence type="inferred from homology"/>
<comment type="similarity">
    <text evidence="2">Belongs to the TrkH potassium transport family.</text>
</comment>
<keyword evidence="12" id="KW-0479">Metal-binding</keyword>
<feature type="binding site" evidence="12">
    <location>
        <position position="313"/>
    </location>
    <ligand>
        <name>K(+)</name>
        <dbReference type="ChEBI" id="CHEBI:29103"/>
    </ligand>
</feature>
<keyword evidence="3" id="KW-0813">Transport</keyword>
<dbReference type="GO" id="GO:0015379">
    <property type="term" value="F:potassium:chloride symporter activity"/>
    <property type="evidence" value="ECO:0007669"/>
    <property type="project" value="InterPro"/>
</dbReference>
<evidence type="ECO:0000313" key="14">
    <source>
        <dbReference type="EMBL" id="SCZ81158.1"/>
    </source>
</evidence>
<dbReference type="PIRSF" id="PIRSF006247">
    <property type="entry name" value="TrkH"/>
    <property type="match status" value="1"/>
</dbReference>
<dbReference type="PANTHER" id="PTHR32024:SF2">
    <property type="entry name" value="TRK SYSTEM POTASSIUM UPTAKE PROTEIN TRKG-RELATED"/>
    <property type="match status" value="1"/>
</dbReference>
<feature type="binding site" evidence="12">
    <location>
        <position position="312"/>
    </location>
    <ligand>
        <name>K(+)</name>
        <dbReference type="ChEBI" id="CHEBI:29103"/>
    </ligand>
</feature>
<keyword evidence="15" id="KW-1185">Reference proteome</keyword>
<keyword evidence="7 13" id="KW-0812">Transmembrane</keyword>
<evidence type="ECO:0000256" key="5">
    <source>
        <dbReference type="ARBA" id="ARBA00022519"/>
    </source>
</evidence>
<feature type="transmembrane region" description="Helical" evidence="13">
    <location>
        <begin position="133"/>
        <end position="158"/>
    </location>
</feature>
<feature type="transmembrane region" description="Helical" evidence="13">
    <location>
        <begin position="232"/>
        <end position="251"/>
    </location>
</feature>
<feature type="transmembrane region" description="Helical" evidence="13">
    <location>
        <begin position="38"/>
        <end position="56"/>
    </location>
</feature>
<dbReference type="InterPro" id="IPR004772">
    <property type="entry name" value="TrkH"/>
</dbReference>
<feature type="binding site" evidence="12">
    <location>
        <position position="429"/>
    </location>
    <ligand>
        <name>K(+)</name>
        <dbReference type="ChEBI" id="CHEBI:29103"/>
    </ligand>
</feature>
<evidence type="ECO:0000256" key="8">
    <source>
        <dbReference type="ARBA" id="ARBA00022958"/>
    </source>
</evidence>
<dbReference type="STRING" id="1120920.SAMN03080599_02633"/>
<keyword evidence="9 13" id="KW-1133">Transmembrane helix</keyword>
<evidence type="ECO:0000256" key="11">
    <source>
        <dbReference type="ARBA" id="ARBA00023136"/>
    </source>
</evidence>
<evidence type="ECO:0000256" key="4">
    <source>
        <dbReference type="ARBA" id="ARBA00022475"/>
    </source>
</evidence>
<accession>A0A1G5S4Q5</accession>
<reference evidence="14 15" key="1">
    <citation type="submission" date="2016-10" db="EMBL/GenBank/DDBJ databases">
        <authorList>
            <person name="de Groot N.N."/>
        </authorList>
    </citation>
    <scope>NUCLEOTIDE SEQUENCE [LARGE SCALE GENOMIC DNA]</scope>
    <source>
        <strain evidence="14 15">DSM 2784</strain>
    </source>
</reference>
<evidence type="ECO:0000256" key="10">
    <source>
        <dbReference type="ARBA" id="ARBA00023065"/>
    </source>
</evidence>
<sequence>MNYGIVLKVLGKLLFLESALMMPALLIALGLGERDLRAFVITVAITASAGFVMGRLPVEKQKMKVREGLSIVTLGWVVFSIFGALPFVLSGTLSFVDAFFEVVSGLTTTGATVVTDIEILPKGLLFWRSLTHWIGGMGILIFTVAFMPTLGSGTFHLFKAESPGPTADKIAPRMKDTAIILYTTYIVITLIEMALLTVGGMSLYEAALHTFGTVGTGGFSTRNASIGAFNSTYIHLVIAFFMMFSGINFSLYYKGFKGKWHEIFKNEELRLYLSIIALATVAITLNLRFSIYENTMLALRDAFFQVNAIITTTGYATANFDIWPDFSKSILFMLMFVGGSAGSTGGGIKIIRILFLFKLIRREISKIYHPRAMIPIRIGGKALSGDVNVSIASFFALYVMTFVMGTILISLEGNGLVSSASAVAATIGNIGPGFDFVGPTQTYANFSVPSKLLLSFLMLIGRLELYTVIALIAPGQLRERVFQG</sequence>
<keyword evidence="4" id="KW-1003">Cell membrane</keyword>
<evidence type="ECO:0000256" key="9">
    <source>
        <dbReference type="ARBA" id="ARBA00022989"/>
    </source>
</evidence>
<protein>
    <submittedName>
        <fullName evidence="14">Trk system potassium uptake protein TrkH</fullName>
    </submittedName>
</protein>
<keyword evidence="10" id="KW-0406">Ion transport</keyword>
<evidence type="ECO:0000256" key="12">
    <source>
        <dbReference type="PIRSR" id="PIRSR006247-1"/>
    </source>
</evidence>
<gene>
    <name evidence="14" type="ORF">SAMN03080599_02633</name>
</gene>
<dbReference type="GO" id="GO:0005886">
    <property type="term" value="C:plasma membrane"/>
    <property type="evidence" value="ECO:0007669"/>
    <property type="project" value="UniProtKB-SubCell"/>
</dbReference>
<evidence type="ECO:0000256" key="1">
    <source>
        <dbReference type="ARBA" id="ARBA00004429"/>
    </source>
</evidence>
<feature type="binding site" evidence="12">
    <location>
        <position position="217"/>
    </location>
    <ligand>
        <name>K(+)</name>
        <dbReference type="ChEBI" id="CHEBI:29103"/>
    </ligand>
</feature>
<feature type="transmembrane region" description="Helical" evidence="13">
    <location>
        <begin position="12"/>
        <end position="32"/>
    </location>
</feature>
<dbReference type="AlphaFoldDB" id="A0A1G5S4Q5"/>
<dbReference type="RefSeq" id="WP_092592274.1">
    <property type="nucleotide sequence ID" value="NZ_FMWL01000017.1"/>
</dbReference>
<feature type="transmembrane region" description="Helical" evidence="13">
    <location>
        <begin position="452"/>
        <end position="473"/>
    </location>
</feature>
<keyword evidence="5" id="KW-0997">Cell inner membrane</keyword>
<dbReference type="InterPro" id="IPR003445">
    <property type="entry name" value="Cat_transpt"/>
</dbReference>
<feature type="transmembrane region" description="Helical" evidence="13">
    <location>
        <begin position="271"/>
        <end position="291"/>
    </location>
</feature>
<feature type="transmembrane region" description="Helical" evidence="13">
    <location>
        <begin position="179"/>
        <end position="204"/>
    </location>
</feature>